<feature type="region of interest" description="Disordered" evidence="1">
    <location>
        <begin position="1"/>
        <end position="57"/>
    </location>
</feature>
<feature type="compositionally biased region" description="Acidic residues" evidence="1">
    <location>
        <begin position="180"/>
        <end position="193"/>
    </location>
</feature>
<proteinExistence type="predicted"/>
<reference evidence="2" key="1">
    <citation type="journal article" date="2013" name="Nat. Commun.">
        <title>Whole-genome sequencing of Oryza brachyantha reveals mechanisms underlying Oryza genome evolution.</title>
        <authorList>
            <person name="Chen J."/>
            <person name="Huang Q."/>
            <person name="Gao D."/>
            <person name="Wang J."/>
            <person name="Lang Y."/>
            <person name="Liu T."/>
            <person name="Li B."/>
            <person name="Bai Z."/>
            <person name="Luis Goicoechea J."/>
            <person name="Liang C."/>
            <person name="Chen C."/>
            <person name="Zhang W."/>
            <person name="Sun S."/>
            <person name="Liao Y."/>
            <person name="Zhang X."/>
            <person name="Yang L."/>
            <person name="Song C."/>
            <person name="Wang M."/>
            <person name="Shi J."/>
            <person name="Liu G."/>
            <person name="Liu J."/>
            <person name="Zhou H."/>
            <person name="Zhou W."/>
            <person name="Yu Q."/>
            <person name="An N."/>
            <person name="Chen Y."/>
            <person name="Cai Q."/>
            <person name="Wang B."/>
            <person name="Liu B."/>
            <person name="Min J."/>
            <person name="Huang Y."/>
            <person name="Wu H."/>
            <person name="Li Z."/>
            <person name="Zhang Y."/>
            <person name="Yin Y."/>
            <person name="Song W."/>
            <person name="Jiang J."/>
            <person name="Jackson S.A."/>
            <person name="Wing R.A."/>
            <person name="Wang J."/>
            <person name="Chen M."/>
        </authorList>
    </citation>
    <scope>NUCLEOTIDE SEQUENCE [LARGE SCALE GENOMIC DNA]</scope>
    <source>
        <strain evidence="2">cv. IRGC 101232</strain>
    </source>
</reference>
<dbReference type="Proteomes" id="UP000006038">
    <property type="component" value="Chromosome 7"/>
</dbReference>
<evidence type="ECO:0000313" key="2">
    <source>
        <dbReference type="EnsemblPlants" id="OB07G24000.1"/>
    </source>
</evidence>
<feature type="compositionally biased region" description="Basic and acidic residues" evidence="1">
    <location>
        <begin position="194"/>
        <end position="205"/>
    </location>
</feature>
<sequence>MAGADDEMVDFFSQSPTTRLFSQGASSSFGGGGGSGGAGEQGAGGVGGDGFDLNSQADGYPEMEYYQELLQSEGGRLPPIRAGRRSSGMPVTPPPINPARGRRGRAAQGGRGRGRSMRAFVPPGSASLAAEGFVPGRDRGVAGRGTGGFGAFGGGGGRGSYSGSSGRGGSSPSRSHGASVDDEEEDDDDEIDDNGQRMTHDKANWTEENTYIFCEIACEEMRGGKIGR</sequence>
<accession>J3MLW8</accession>
<dbReference type="AlphaFoldDB" id="J3MLW8"/>
<feature type="compositionally biased region" description="Gly residues" evidence="1">
    <location>
        <begin position="142"/>
        <end position="169"/>
    </location>
</feature>
<protein>
    <submittedName>
        <fullName evidence="2">Uncharacterized protein</fullName>
    </submittedName>
</protein>
<dbReference type="HOGENOM" id="CLU_1216399_0_0_1"/>
<evidence type="ECO:0000256" key="1">
    <source>
        <dbReference type="SAM" id="MobiDB-lite"/>
    </source>
</evidence>
<feature type="compositionally biased region" description="Gly residues" evidence="1">
    <location>
        <begin position="29"/>
        <end position="50"/>
    </location>
</feature>
<organism evidence="2">
    <name type="scientific">Oryza brachyantha</name>
    <name type="common">malo sina</name>
    <dbReference type="NCBI Taxonomy" id="4533"/>
    <lineage>
        <taxon>Eukaryota</taxon>
        <taxon>Viridiplantae</taxon>
        <taxon>Streptophyta</taxon>
        <taxon>Embryophyta</taxon>
        <taxon>Tracheophyta</taxon>
        <taxon>Spermatophyta</taxon>
        <taxon>Magnoliopsida</taxon>
        <taxon>Liliopsida</taxon>
        <taxon>Poales</taxon>
        <taxon>Poaceae</taxon>
        <taxon>BOP clade</taxon>
        <taxon>Oryzoideae</taxon>
        <taxon>Oryzeae</taxon>
        <taxon>Oryzinae</taxon>
        <taxon>Oryza</taxon>
    </lineage>
</organism>
<name>J3MLW8_ORYBR</name>
<evidence type="ECO:0000313" key="3">
    <source>
        <dbReference type="Proteomes" id="UP000006038"/>
    </source>
</evidence>
<dbReference type="OMA" id="IACEEMR"/>
<dbReference type="EnsemblPlants" id="OB07G24000.1">
    <property type="protein sequence ID" value="OB07G24000.1"/>
    <property type="gene ID" value="OB07G24000"/>
</dbReference>
<keyword evidence="3" id="KW-1185">Reference proteome</keyword>
<feature type="region of interest" description="Disordered" evidence="1">
    <location>
        <begin position="74"/>
        <end position="205"/>
    </location>
</feature>
<dbReference type="Gramene" id="OB07G24000.1">
    <property type="protein sequence ID" value="OB07G24000.1"/>
    <property type="gene ID" value="OB07G24000"/>
</dbReference>
<reference evidence="2" key="2">
    <citation type="submission" date="2013-04" db="UniProtKB">
        <authorList>
            <consortium name="EnsemblPlants"/>
        </authorList>
    </citation>
    <scope>IDENTIFICATION</scope>
</reference>